<dbReference type="Proteomes" id="UP000271705">
    <property type="component" value="Unassembled WGS sequence"/>
</dbReference>
<protein>
    <submittedName>
        <fullName evidence="3">Alginate export family protein</fullName>
    </submittedName>
</protein>
<name>A0A3S0IXN9_STEMA</name>
<evidence type="ECO:0000259" key="2">
    <source>
        <dbReference type="Pfam" id="PF13372"/>
    </source>
</evidence>
<dbReference type="RefSeq" id="WP_126928936.1">
    <property type="nucleotide sequence ID" value="NZ_RXLZ01000024.1"/>
</dbReference>
<gene>
    <name evidence="3" type="ORF">EKL94_09770</name>
</gene>
<feature type="chain" id="PRO_5018580860" evidence="1">
    <location>
        <begin position="21"/>
        <end position="473"/>
    </location>
</feature>
<dbReference type="InterPro" id="IPR053728">
    <property type="entry name" value="Alginate_Permeability_Chnl"/>
</dbReference>
<reference evidence="3 4" key="1">
    <citation type="submission" date="2018-12" db="EMBL/GenBank/DDBJ databases">
        <authorList>
            <person name="Kartti S."/>
            <person name="Manni A."/>
            <person name="Chemao El Fihri M.W."/>
            <person name="Laamarti M."/>
            <person name="Temsamani L."/>
            <person name="El Jamali J.E."/>
            <person name="Ouadghiri M."/>
            <person name="Ibrahimi A."/>
            <person name="Filati-Maltouf A."/>
        </authorList>
    </citation>
    <scope>NUCLEOTIDE SEQUENCE [LARGE SCALE GENOMIC DNA]</scope>
    <source>
        <strain evidence="3 4">MDMC339</strain>
    </source>
</reference>
<evidence type="ECO:0000313" key="4">
    <source>
        <dbReference type="Proteomes" id="UP000271705"/>
    </source>
</evidence>
<dbReference type="AlphaFoldDB" id="A0A3S0IXN9"/>
<dbReference type="Gene3D" id="2.40.160.100">
    <property type="match status" value="1"/>
</dbReference>
<dbReference type="InterPro" id="IPR025388">
    <property type="entry name" value="Alginate_export_dom"/>
</dbReference>
<feature type="signal peptide" evidence="1">
    <location>
        <begin position="1"/>
        <end position="20"/>
    </location>
</feature>
<organism evidence="3 4">
    <name type="scientific">Stenotrophomonas maltophilia</name>
    <name type="common">Pseudomonas maltophilia</name>
    <name type="synonym">Xanthomonas maltophilia</name>
    <dbReference type="NCBI Taxonomy" id="40324"/>
    <lineage>
        <taxon>Bacteria</taxon>
        <taxon>Pseudomonadati</taxon>
        <taxon>Pseudomonadota</taxon>
        <taxon>Gammaproteobacteria</taxon>
        <taxon>Lysobacterales</taxon>
        <taxon>Lysobacteraceae</taxon>
        <taxon>Stenotrophomonas</taxon>
        <taxon>Stenotrophomonas maltophilia group</taxon>
    </lineage>
</organism>
<dbReference type="EMBL" id="RXLZ01000024">
    <property type="protein sequence ID" value="RTQ89380.1"/>
    <property type="molecule type" value="Genomic_DNA"/>
</dbReference>
<sequence>MRWPGSPAAGIAARSMGALAALFAAAAGAEEIVPSPPAIDPWRYSEDYRYLQDPAFRSGAWWEKGKWMPFGASGSLTVGAELRARYEHYTSNEFGHAPVKRDGSALYRALPYADLKLNEHARVFTQLNLTRARRDGSTIGPVDDTGAEVLQGFVDLSLPSRDAGATLRVGRQVVAYGSERLVSVRYGPNVLRTFDGGLLAWRTSHSRSEAFLLRPVRNVMGSFNDRGDPQRRVWGVYTTFQDPGNHRDTGLDLYYLGLSSDRARYDQGEGAETRNTLGSRWFGRRNGWSWDLEGFFQYGSFAGAPVRAWSVASDVRHRFDALPLTPRLGLKANIISGDRDPDDRALQTFNVMFPKGKYFGESGQVGPSNLINLHPSLELDLGGGWSLASAVVFYWRQSVRDGVYGVAGNLLRPTGNSRARYIGTQADLVLGREISRQLSVEAAYSIFTPGRFIRDTGRADTVHFIGLEALWRY</sequence>
<proteinExistence type="predicted"/>
<accession>A0A3S0IXN9</accession>
<feature type="domain" description="Alginate export" evidence="2">
    <location>
        <begin position="76"/>
        <end position="459"/>
    </location>
</feature>
<evidence type="ECO:0000313" key="3">
    <source>
        <dbReference type="EMBL" id="RTQ89380.1"/>
    </source>
</evidence>
<dbReference type="Pfam" id="PF13372">
    <property type="entry name" value="Alginate_exp"/>
    <property type="match status" value="1"/>
</dbReference>
<comment type="caution">
    <text evidence="3">The sequence shown here is derived from an EMBL/GenBank/DDBJ whole genome shotgun (WGS) entry which is preliminary data.</text>
</comment>
<keyword evidence="1" id="KW-0732">Signal</keyword>
<evidence type="ECO:0000256" key="1">
    <source>
        <dbReference type="SAM" id="SignalP"/>
    </source>
</evidence>